<dbReference type="Proteomes" id="UP000251166">
    <property type="component" value="Plasmid unnamed2"/>
</dbReference>
<reference evidence="1 2" key="1">
    <citation type="submission" date="2018-07" db="EMBL/GenBank/DDBJ databases">
        <title>Rhizobium leguminosarum strain:ATCC 14479 Genome sequencing and assembly.</title>
        <authorList>
            <person name="Chakraborty R."/>
        </authorList>
    </citation>
    <scope>NUCLEOTIDE SEQUENCE [LARGE SCALE GENOMIC DNA]</scope>
    <source>
        <strain evidence="1 2">ATCC 14479</strain>
        <plasmid evidence="2">Plasmid unnamed2</plasmid>
    </source>
</reference>
<proteinExistence type="predicted"/>
<accession>A0A2Z4YUD1</accession>
<organism evidence="1 2">
    <name type="scientific">Rhizobium leguminosarum</name>
    <dbReference type="NCBI Taxonomy" id="384"/>
    <lineage>
        <taxon>Bacteria</taxon>
        <taxon>Pseudomonadati</taxon>
        <taxon>Pseudomonadota</taxon>
        <taxon>Alphaproteobacteria</taxon>
        <taxon>Hyphomicrobiales</taxon>
        <taxon>Rhizobiaceae</taxon>
        <taxon>Rhizobium/Agrobacterium group</taxon>
        <taxon>Rhizobium</taxon>
    </lineage>
</organism>
<keyword evidence="1" id="KW-0614">Plasmid</keyword>
<geneLocation type="plasmid" evidence="1 2">
    <name>unnamed2</name>
</geneLocation>
<protein>
    <submittedName>
        <fullName evidence="1">Abi-like family protein</fullName>
    </submittedName>
</protein>
<sequence>MQGEVGKPVSYEALEMALSLERFGRYLDWANGDRDHAIELYTLNTLISESLYTPLQMLEVALRNRIHAVMTAAVNESWFHEPGLLLGEWQPDQLAKAIHDIENDRKEPTPGRVVAALTFSFWTAMFGKDYETLWQTTLHKIGRKPDGKGLRRKDFSGPLAQIRSLRNRIAHHEPVIMWNLPRRYDSMMEMTGWLSPAAAAWCQAHCRFQQVYPAEPIALHQPPKDAEVGGILTG</sequence>
<dbReference type="AlphaFoldDB" id="A0A2Z4YUD1"/>
<name>A0A2Z4YUD1_RHILE</name>
<evidence type="ECO:0000313" key="1">
    <source>
        <dbReference type="EMBL" id="AXA43703.1"/>
    </source>
</evidence>
<evidence type="ECO:0000313" key="2">
    <source>
        <dbReference type="Proteomes" id="UP000251166"/>
    </source>
</evidence>
<dbReference type="EMBL" id="CP030762">
    <property type="protein sequence ID" value="AXA43703.1"/>
    <property type="molecule type" value="Genomic_DNA"/>
</dbReference>
<gene>
    <name evidence="1" type="ORF">DLJ82_7458</name>
</gene>
<dbReference type="RefSeq" id="WP_063473625.1">
    <property type="nucleotide sequence ID" value="NZ_CP030762.1"/>
</dbReference>